<sequence>MRPLTLHVSALNDAEYKMYTESLNDLTVTGDDDLRNPVHDDAYYDRMIVGVREARAWLRGRYSDLPVSDIDSILKFFSPNMLHSDCLTGGQFFAALRLVIHAQGGKGVDRTLVFVQTHPPTKTLDPPRPPSPAKRQAPYQVPPSHPDCPRQRPTSSSSSSPDTNPFTRRSLEQSKLPLENPDAPPICPPRLPPKISHNPFLMRDKHNGAEPYERGRDAKSPPLIPRKPAPLTVPVRRASSALPPSAHPVTYPPSAPPRVPTKPSHITSQLMKQSLEASKQGQSMKRVEDQLDKERILQVLKSTSSSSSDSSRTRSLSPSKQPYKDYPASGSDDAPVVPPLPRRRTPRSPPSSSSGSTPSLDQVASATVAPFSPSLINAYRPALPSRDSTTSNAQSFVTVDSSPPTVASSLPAPPTHPDRRPSNDTFDSASGPFAASPRVSRSKSMHHSTTTTPPLPPPRRRRPESVQLSPVSSSTEVPTPSTLPPTHARTASYQGLSRHLSLSRETDTSPIANLQRTFTSLQQKARPKFDVARYKAEAGLTRRGYVNHSQLGGPGARWMEEGEERLMVDSRWAAAGVDRDPHPAPDTDDSSGDERASNAKNGAVLPDYLKQADNLKWPAGEGWKPL</sequence>
<name>A0ACB8BGX8_9AGAM</name>
<proteinExistence type="predicted"/>
<keyword evidence="2" id="KW-1185">Reference proteome</keyword>
<comment type="caution">
    <text evidence="1">The sequence shown here is derived from an EMBL/GenBank/DDBJ whole genome shotgun (WGS) entry which is preliminary data.</text>
</comment>
<gene>
    <name evidence="1" type="ORF">BV22DRAFT_1119794</name>
</gene>
<reference evidence="1" key="1">
    <citation type="journal article" date="2021" name="New Phytol.">
        <title>Evolutionary innovations through gain and loss of genes in the ectomycorrhizal Boletales.</title>
        <authorList>
            <person name="Wu G."/>
            <person name="Miyauchi S."/>
            <person name="Morin E."/>
            <person name="Kuo A."/>
            <person name="Drula E."/>
            <person name="Varga T."/>
            <person name="Kohler A."/>
            <person name="Feng B."/>
            <person name="Cao Y."/>
            <person name="Lipzen A."/>
            <person name="Daum C."/>
            <person name="Hundley H."/>
            <person name="Pangilinan J."/>
            <person name="Johnson J."/>
            <person name="Barry K."/>
            <person name="LaButti K."/>
            <person name="Ng V."/>
            <person name="Ahrendt S."/>
            <person name="Min B."/>
            <person name="Choi I.G."/>
            <person name="Park H."/>
            <person name="Plett J.M."/>
            <person name="Magnuson J."/>
            <person name="Spatafora J.W."/>
            <person name="Nagy L.G."/>
            <person name="Henrissat B."/>
            <person name="Grigoriev I.V."/>
            <person name="Yang Z.L."/>
            <person name="Xu J."/>
            <person name="Martin F.M."/>
        </authorList>
    </citation>
    <scope>NUCLEOTIDE SEQUENCE</scope>
    <source>
        <strain evidence="1">KUC20120723A-06</strain>
    </source>
</reference>
<evidence type="ECO:0000313" key="2">
    <source>
        <dbReference type="Proteomes" id="UP000790709"/>
    </source>
</evidence>
<dbReference type="EMBL" id="MU266410">
    <property type="protein sequence ID" value="KAH7925060.1"/>
    <property type="molecule type" value="Genomic_DNA"/>
</dbReference>
<evidence type="ECO:0000313" key="1">
    <source>
        <dbReference type="EMBL" id="KAH7925060.1"/>
    </source>
</evidence>
<protein>
    <submittedName>
        <fullName evidence="1">Uncharacterized protein</fullName>
    </submittedName>
</protein>
<accession>A0ACB8BGX8</accession>
<dbReference type="Proteomes" id="UP000790709">
    <property type="component" value="Unassembled WGS sequence"/>
</dbReference>
<organism evidence="1 2">
    <name type="scientific">Leucogyrophana mollusca</name>
    <dbReference type="NCBI Taxonomy" id="85980"/>
    <lineage>
        <taxon>Eukaryota</taxon>
        <taxon>Fungi</taxon>
        <taxon>Dikarya</taxon>
        <taxon>Basidiomycota</taxon>
        <taxon>Agaricomycotina</taxon>
        <taxon>Agaricomycetes</taxon>
        <taxon>Agaricomycetidae</taxon>
        <taxon>Boletales</taxon>
        <taxon>Boletales incertae sedis</taxon>
        <taxon>Leucogyrophana</taxon>
    </lineage>
</organism>